<dbReference type="Proteomes" id="UP000037697">
    <property type="component" value="Unassembled WGS sequence"/>
</dbReference>
<sequence length="77" mass="8375">MNVQIHPAFFQKISLSEPFSLMIDVAARTGYSSHRVYVAIAIARAVKLPVTSIKKALDEEINSRSIARSAQVSGGTE</sequence>
<dbReference type="RefSeq" id="WP_017789519.1">
    <property type="nucleotide sequence ID" value="NZ_CANUIQ010000002.1"/>
</dbReference>
<comment type="caution">
    <text evidence="1">The sequence shown here is derived from an EMBL/GenBank/DDBJ whole genome shotgun (WGS) entry which is preliminary data.</text>
</comment>
<evidence type="ECO:0000313" key="2">
    <source>
        <dbReference type="Proteomes" id="UP000037697"/>
    </source>
</evidence>
<accession>A0AAW3IY08</accession>
<dbReference type="EMBL" id="LIRS01000068">
    <property type="protein sequence ID" value="KOY32160.1"/>
    <property type="molecule type" value="Genomic_DNA"/>
</dbReference>
<protein>
    <submittedName>
        <fullName evidence="1">Uncharacterized protein</fullName>
    </submittedName>
</protein>
<proteinExistence type="predicted"/>
<evidence type="ECO:0000313" key="1">
    <source>
        <dbReference type="EMBL" id="KOY32160.1"/>
    </source>
</evidence>
<organism evidence="1 2">
    <name type="scientific">Vibrio parahaemolyticus</name>
    <dbReference type="NCBI Taxonomy" id="670"/>
    <lineage>
        <taxon>Bacteria</taxon>
        <taxon>Pseudomonadati</taxon>
        <taxon>Pseudomonadota</taxon>
        <taxon>Gammaproteobacteria</taxon>
        <taxon>Vibrionales</taxon>
        <taxon>Vibrionaceae</taxon>
        <taxon>Vibrio</taxon>
    </lineage>
</organism>
<dbReference type="AlphaFoldDB" id="A0AAW3IY08"/>
<name>A0AAW3IY08_VIBPH</name>
<reference evidence="1 2" key="1">
    <citation type="submission" date="2015-07" db="EMBL/GenBank/DDBJ databases">
        <title>Foodborne Vibrio parahaemolyticus Isolates.</title>
        <authorList>
            <person name="Ronholm J."/>
            <person name="Petronella N."/>
            <person name="Kenwell R."/>
            <person name="Banerjee S."/>
        </authorList>
    </citation>
    <scope>NUCLEOTIDE SEQUENCE [LARGE SCALE GENOMIC DNA]</scope>
    <source>
        <strain evidence="1 2">HS-06-05</strain>
    </source>
</reference>
<gene>
    <name evidence="1" type="ORF">ACX05_12675</name>
</gene>